<dbReference type="Proteomes" id="UP001732700">
    <property type="component" value="Chromosome 5A"/>
</dbReference>
<dbReference type="EnsemblPlants" id="AVESA.00010b.r2.5AG0858670.1">
    <property type="protein sequence ID" value="AVESA.00010b.r2.5AG0858670.1.CDS"/>
    <property type="gene ID" value="AVESA.00010b.r2.5AG0858670"/>
</dbReference>
<organism evidence="1 2">
    <name type="scientific">Avena sativa</name>
    <name type="common">Oat</name>
    <dbReference type="NCBI Taxonomy" id="4498"/>
    <lineage>
        <taxon>Eukaryota</taxon>
        <taxon>Viridiplantae</taxon>
        <taxon>Streptophyta</taxon>
        <taxon>Embryophyta</taxon>
        <taxon>Tracheophyta</taxon>
        <taxon>Spermatophyta</taxon>
        <taxon>Magnoliopsida</taxon>
        <taxon>Liliopsida</taxon>
        <taxon>Poales</taxon>
        <taxon>Poaceae</taxon>
        <taxon>BOP clade</taxon>
        <taxon>Pooideae</taxon>
        <taxon>Poodae</taxon>
        <taxon>Poeae</taxon>
        <taxon>Poeae Chloroplast Group 1 (Aveneae type)</taxon>
        <taxon>Aveninae</taxon>
        <taxon>Avena</taxon>
    </lineage>
</organism>
<sequence>MDKKRVVGIVGAGVSGLAACKHALDRGFSPVVFEADATIGGVWAHTLESTRLQAPTTSFRFSDLAWPEKVTATYPGHHEVMEYLRSYASVFDLLKCIRFSSQVLGVEYLGAKEEEIMGWEQWSGDDGKAFGAGKGGGWCLTVKDLIIGNVEVFLVDFLILCIGRHSGTPNIPEFPANKGPELFKGKILHSMDYSYMNNVSEFVKGKSVTIIGSGKSAFDIATEVAKVNGTAQPCTITYRTRHWLVDKSSIWGVNLSYFYLNRISQLLVHKPGEGFLYYILATVLSPLRWAITKVIEAYFKLSIPLQKHGMVPDYSYSFAISSCLIAMLPEGFYDRVDEGSIVLKKSKRFSFYNDGIILEDGNECIKSDIVILATGFRGDQKLRDIFTADWCRNIVAGSSDTSVPLYRECIHPRIPQLAIIGYSESLTNIYASEMMANWVTHFLAGGFQLPSIRCMEESVADWANTRVFTMGSIFVDPV</sequence>
<reference evidence="1" key="1">
    <citation type="submission" date="2021-05" db="EMBL/GenBank/DDBJ databases">
        <authorList>
            <person name="Scholz U."/>
            <person name="Mascher M."/>
            <person name="Fiebig A."/>
        </authorList>
    </citation>
    <scope>NUCLEOTIDE SEQUENCE [LARGE SCALE GENOMIC DNA]</scope>
</reference>
<evidence type="ECO:0000313" key="2">
    <source>
        <dbReference type="Proteomes" id="UP001732700"/>
    </source>
</evidence>
<reference evidence="1" key="2">
    <citation type="submission" date="2025-09" db="UniProtKB">
        <authorList>
            <consortium name="EnsemblPlants"/>
        </authorList>
    </citation>
    <scope>IDENTIFICATION</scope>
</reference>
<keyword evidence="2" id="KW-1185">Reference proteome</keyword>
<accession>A0ACD5XV04</accession>
<name>A0ACD5XV04_AVESA</name>
<proteinExistence type="predicted"/>
<protein>
    <submittedName>
        <fullName evidence="1">Uncharacterized protein</fullName>
    </submittedName>
</protein>
<evidence type="ECO:0000313" key="1">
    <source>
        <dbReference type="EnsemblPlants" id="AVESA.00010b.r2.5AG0858670.1.CDS"/>
    </source>
</evidence>